<dbReference type="Pfam" id="PF26639">
    <property type="entry name" value="Het-6_barrel"/>
    <property type="match status" value="1"/>
</dbReference>
<dbReference type="InterPro" id="IPR010730">
    <property type="entry name" value="HET"/>
</dbReference>
<keyword evidence="3" id="KW-1185">Reference proteome</keyword>
<evidence type="ECO:0000313" key="3">
    <source>
        <dbReference type="Proteomes" id="UP001172155"/>
    </source>
</evidence>
<reference evidence="2" key="1">
    <citation type="submission" date="2023-06" db="EMBL/GenBank/DDBJ databases">
        <title>Genome-scale phylogeny and comparative genomics of the fungal order Sordariales.</title>
        <authorList>
            <consortium name="Lawrence Berkeley National Laboratory"/>
            <person name="Hensen N."/>
            <person name="Bonometti L."/>
            <person name="Westerberg I."/>
            <person name="Brannstrom I.O."/>
            <person name="Guillou S."/>
            <person name="Cros-Aarteil S."/>
            <person name="Calhoun S."/>
            <person name="Haridas S."/>
            <person name="Kuo A."/>
            <person name="Mondo S."/>
            <person name="Pangilinan J."/>
            <person name="Riley R."/>
            <person name="LaButti K."/>
            <person name="Andreopoulos B."/>
            <person name="Lipzen A."/>
            <person name="Chen C."/>
            <person name="Yanf M."/>
            <person name="Daum C."/>
            <person name="Ng V."/>
            <person name="Clum A."/>
            <person name="Steindorff A."/>
            <person name="Ohm R."/>
            <person name="Martin F."/>
            <person name="Silar P."/>
            <person name="Natvig D."/>
            <person name="Lalanne C."/>
            <person name="Gautier V."/>
            <person name="Ament-velasquez S.L."/>
            <person name="Kruys A."/>
            <person name="Hutchinson M.I."/>
            <person name="Powell A.J."/>
            <person name="Barry K."/>
            <person name="Miller A.N."/>
            <person name="Grigoriev I.V."/>
            <person name="Debuchy R."/>
            <person name="Gladieux P."/>
            <person name="Thoren M.H."/>
            <person name="Johannesson H."/>
        </authorList>
    </citation>
    <scope>NUCLEOTIDE SEQUENCE</scope>
    <source>
        <strain evidence="2">SMH3187-1</strain>
    </source>
</reference>
<protein>
    <submittedName>
        <fullName evidence="2">Heterokaryon incompatibility protein-domain-containing protein</fullName>
    </submittedName>
</protein>
<feature type="domain" description="Heterokaryon incompatibility" evidence="1">
    <location>
        <begin position="48"/>
        <end position="198"/>
    </location>
</feature>
<comment type="caution">
    <text evidence="2">The sequence shown here is derived from an EMBL/GenBank/DDBJ whole genome shotgun (WGS) entry which is preliminary data.</text>
</comment>
<sequence>MSFRRQTPYDPLTTPDSVRILRLQRDTDRSISGELQAISLDSKDYPPFTALSYTWGAPTKSRSITLDGLSFPVLDSLYPVLEAICRPSGGFEAKAWYWIDSICIDQTNSDERGAQVQLMGRLFATAWRTAVWLCPATAETDAAVALMARLSDVRDTAGPQPDKGLALVATGKLSPPPWAAWAALLELPWWRRAWTLQEFVMARRLDFHCGALKRFSLTQFRRAMTTYWGLHHSTVNPTLGIVADQEFWVTAWNRRRMRQVYDESPGRMNLIALMAYTGDSAVTNPRDRVYSVLGLATEADQIMVGVPTYRLDVETLYTNLVREFIKTWSSLDIICFAELFGFPERGSGSLPSWVPDWRVQIQIYEVPLLVSQSARKHIGNFRPARGRSDPPNPVVYAATGDVPPRFSISRDGRQLICSGIVLDYIDSVGPVPGQEEDPSLGLIQSTSPANNLKPADTHWQQPNIDELINSLIRCMTVNRHDRYLCVETPMDKFRDEFFHLSASTVQTSDRNPSICYDWFFRWLQASAGLLIRGMEIHDYISRASKFQTAAEPPIDFEAPAPQNGLASRLFDTTAPHQMRKRLVTTEGGQLGMGPRWAKKGDVVCVLYGCQVPVVLRRARMGFFEFVGECYVDGMMNGEAALLGREARDLVVV</sequence>
<name>A0AA40EIL6_9PEZI</name>
<gene>
    <name evidence="2" type="ORF">B0T18DRAFT_422769</name>
</gene>
<dbReference type="AlphaFoldDB" id="A0AA40EIL6"/>
<evidence type="ECO:0000313" key="2">
    <source>
        <dbReference type="EMBL" id="KAK0738783.1"/>
    </source>
</evidence>
<dbReference type="PANTHER" id="PTHR24148">
    <property type="entry name" value="ANKYRIN REPEAT DOMAIN-CONTAINING PROTEIN 39 HOMOLOG-RELATED"/>
    <property type="match status" value="1"/>
</dbReference>
<dbReference type="Proteomes" id="UP001172155">
    <property type="component" value="Unassembled WGS sequence"/>
</dbReference>
<dbReference type="InterPro" id="IPR052895">
    <property type="entry name" value="HetReg/Transcr_Mod"/>
</dbReference>
<dbReference type="PANTHER" id="PTHR24148:SF73">
    <property type="entry name" value="HET DOMAIN PROTEIN (AFU_ORTHOLOGUE AFUA_8G01020)"/>
    <property type="match status" value="1"/>
</dbReference>
<dbReference type="Pfam" id="PF06985">
    <property type="entry name" value="HET"/>
    <property type="match status" value="1"/>
</dbReference>
<organism evidence="2 3">
    <name type="scientific">Schizothecium vesticola</name>
    <dbReference type="NCBI Taxonomy" id="314040"/>
    <lineage>
        <taxon>Eukaryota</taxon>
        <taxon>Fungi</taxon>
        <taxon>Dikarya</taxon>
        <taxon>Ascomycota</taxon>
        <taxon>Pezizomycotina</taxon>
        <taxon>Sordariomycetes</taxon>
        <taxon>Sordariomycetidae</taxon>
        <taxon>Sordariales</taxon>
        <taxon>Schizotheciaceae</taxon>
        <taxon>Schizothecium</taxon>
    </lineage>
</organism>
<dbReference type="EMBL" id="JAUKUD010000007">
    <property type="protein sequence ID" value="KAK0738783.1"/>
    <property type="molecule type" value="Genomic_DNA"/>
</dbReference>
<evidence type="ECO:0000259" key="1">
    <source>
        <dbReference type="Pfam" id="PF06985"/>
    </source>
</evidence>
<proteinExistence type="predicted"/>
<accession>A0AA40EIL6</accession>